<keyword evidence="1" id="KW-0614">Plasmid</keyword>
<proteinExistence type="predicted"/>
<geneLocation type="plasmid" evidence="1 2">
    <name>pLMP1046</name>
</geneLocation>
<dbReference type="KEGG" id="lsj:LSJ_4043"/>
<evidence type="ECO:0000313" key="2">
    <source>
        <dbReference type="Proteomes" id="UP000029488"/>
    </source>
</evidence>
<dbReference type="RefSeq" id="WP_148305472.1">
    <property type="nucleotide sequence ID" value="NZ_CP007649.1"/>
</dbReference>
<evidence type="ECO:0000313" key="1">
    <source>
        <dbReference type="EMBL" id="AIR11820.1"/>
    </source>
</evidence>
<sequence length="70" mass="8223">MAWYLVDTECAGIHSNVIVKADSPEQAEKDVSVIEFFKDELSDEQKKKFEKLSHKKQMNIIKQYLRYSDV</sequence>
<organism evidence="1 2">
    <name type="scientific">Ligilactobacillus salivarius</name>
    <dbReference type="NCBI Taxonomy" id="1624"/>
    <lineage>
        <taxon>Bacteria</taxon>
        <taxon>Bacillati</taxon>
        <taxon>Bacillota</taxon>
        <taxon>Bacilli</taxon>
        <taxon>Lactobacillales</taxon>
        <taxon>Lactobacillaceae</taxon>
        <taxon>Ligilactobacillus</taxon>
    </lineage>
</organism>
<reference evidence="1 2" key="1">
    <citation type="journal article" date="2014" name="BMC Genomics">
        <title>Unusual genome complexity in Lactobacillus salivarius JCM1046.</title>
        <authorList>
            <person name="Raftis E.J."/>
            <person name="Forde B.M."/>
            <person name="Claesson M.J."/>
            <person name="O'Toole P.W."/>
        </authorList>
    </citation>
    <scope>NUCLEOTIDE SEQUENCE [LARGE SCALE GENOMIC DNA]</scope>
    <source>
        <strain evidence="1 2">JCM1046</strain>
        <plasmid evidence="1 2">pLMP1046</plasmid>
    </source>
</reference>
<dbReference type="Proteomes" id="UP000029488">
    <property type="component" value="Plasmid pLMP1046"/>
</dbReference>
<gene>
    <name evidence="1" type="ORF">LSJ_4043</name>
</gene>
<name>A0A089QGI1_9LACO</name>
<dbReference type="EMBL" id="CP007649">
    <property type="protein sequence ID" value="AIR11820.1"/>
    <property type="molecule type" value="Genomic_DNA"/>
</dbReference>
<accession>A0A089QGI1</accession>
<protein>
    <submittedName>
        <fullName evidence="1">Uncharacterized protein</fullName>
    </submittedName>
</protein>
<dbReference type="AlphaFoldDB" id="A0A089QGI1"/>